<reference evidence="1 2" key="1">
    <citation type="submission" date="2017-07" db="EMBL/GenBank/DDBJ databases">
        <title>Phylogenetic study on the rhizospheric bacterium Ochrobactrum sp. A44.</title>
        <authorList>
            <person name="Krzyzanowska D.M."/>
            <person name="Ossowicki A."/>
            <person name="Rajewska M."/>
            <person name="Maciag T."/>
            <person name="Kaczynski Z."/>
            <person name="Czerwicka M."/>
            <person name="Jafra S."/>
        </authorList>
    </citation>
    <scope>NUCLEOTIDE SEQUENCE [LARGE SCALE GENOMIC DNA]</scope>
    <source>
        <strain evidence="1 2">PR17</strain>
    </source>
</reference>
<dbReference type="OrthoDB" id="9803476at2"/>
<sequence>MNLEKTSMEQSDVRLEFDVDEPLQKVWRAISIPEFRDVWLPNDTLANPDPVSITPDEEVSYRLREESPPFLESTVTFMIVPNAMGGTRLSIIHKLTDERLHRTAKPAANSNSPILMLAA</sequence>
<evidence type="ECO:0008006" key="3">
    <source>
        <dbReference type="Google" id="ProtNLM"/>
    </source>
</evidence>
<dbReference type="Proteomes" id="UP000216345">
    <property type="component" value="Unassembled WGS sequence"/>
</dbReference>
<proteinExistence type="predicted"/>
<gene>
    <name evidence="1" type="ORF">CEV32_4145</name>
</gene>
<name>A0A256FPM6_9HYPH</name>
<dbReference type="AlphaFoldDB" id="A0A256FPM6"/>
<dbReference type="Gene3D" id="3.30.530.20">
    <property type="match status" value="1"/>
</dbReference>
<dbReference type="EMBL" id="NNRK01000021">
    <property type="protein sequence ID" value="OYR16802.1"/>
    <property type="molecule type" value="Genomic_DNA"/>
</dbReference>
<protein>
    <recommendedName>
        <fullName evidence="3">Polyketide cyclase</fullName>
    </recommendedName>
</protein>
<evidence type="ECO:0000313" key="2">
    <source>
        <dbReference type="Proteomes" id="UP000216345"/>
    </source>
</evidence>
<dbReference type="InterPro" id="IPR023393">
    <property type="entry name" value="START-like_dom_sf"/>
</dbReference>
<keyword evidence="2" id="KW-1185">Reference proteome</keyword>
<comment type="caution">
    <text evidence="1">The sequence shown here is derived from an EMBL/GenBank/DDBJ whole genome shotgun (WGS) entry which is preliminary data.</text>
</comment>
<accession>A0A256FPM6</accession>
<dbReference type="SUPFAM" id="SSF55961">
    <property type="entry name" value="Bet v1-like"/>
    <property type="match status" value="1"/>
</dbReference>
<organism evidence="1 2">
    <name type="scientific">Brucella rhizosphaerae</name>
    <dbReference type="NCBI Taxonomy" id="571254"/>
    <lineage>
        <taxon>Bacteria</taxon>
        <taxon>Pseudomonadati</taxon>
        <taxon>Pseudomonadota</taxon>
        <taxon>Alphaproteobacteria</taxon>
        <taxon>Hyphomicrobiales</taxon>
        <taxon>Brucellaceae</taxon>
        <taxon>Brucella/Ochrobactrum group</taxon>
        <taxon>Brucella</taxon>
    </lineage>
</organism>
<dbReference type="RefSeq" id="WP_094574993.1">
    <property type="nucleotide sequence ID" value="NZ_JBHEEL010000021.1"/>
</dbReference>
<evidence type="ECO:0000313" key="1">
    <source>
        <dbReference type="EMBL" id="OYR16802.1"/>
    </source>
</evidence>